<dbReference type="EC" id="3.4.21.-" evidence="7"/>
<evidence type="ECO:0000256" key="5">
    <source>
        <dbReference type="ARBA" id="ARBA00022801"/>
    </source>
</evidence>
<dbReference type="Pfam" id="PF26549">
    <property type="entry name" value="Tricorn_N"/>
    <property type="match status" value="1"/>
</dbReference>
<dbReference type="Gene3D" id="2.30.42.10">
    <property type="match status" value="1"/>
</dbReference>
<organism evidence="11 12">
    <name type="scientific">Oleiagrimonas citrea</name>
    <dbReference type="NCBI Taxonomy" id="1665687"/>
    <lineage>
        <taxon>Bacteria</taxon>
        <taxon>Pseudomonadati</taxon>
        <taxon>Pseudomonadota</taxon>
        <taxon>Gammaproteobacteria</taxon>
        <taxon>Lysobacterales</taxon>
        <taxon>Rhodanobacteraceae</taxon>
        <taxon>Oleiagrimonas</taxon>
    </lineage>
</organism>
<dbReference type="InterPro" id="IPR012393">
    <property type="entry name" value="Tricorn_protease"/>
</dbReference>
<dbReference type="Pfam" id="PF14685">
    <property type="entry name" value="PDZ_Tricorn"/>
    <property type="match status" value="1"/>
</dbReference>
<dbReference type="RefSeq" id="WP_168608681.1">
    <property type="nucleotide sequence ID" value="NZ_JAAZQD010000002.1"/>
</dbReference>
<comment type="similarity">
    <text evidence="2 7">Belongs to the peptidase S41B family.</text>
</comment>
<keyword evidence="4 7" id="KW-0645">Protease</keyword>
<evidence type="ECO:0000313" key="11">
    <source>
        <dbReference type="EMBL" id="NKZ38335.1"/>
    </source>
</evidence>
<keyword evidence="3 7" id="KW-0963">Cytoplasm</keyword>
<dbReference type="CDD" id="cd07562">
    <property type="entry name" value="Peptidase_S41_TRI"/>
    <property type="match status" value="1"/>
</dbReference>
<dbReference type="InterPro" id="IPR036034">
    <property type="entry name" value="PDZ_sf"/>
</dbReference>
<feature type="region of interest" description="Disordered" evidence="9">
    <location>
        <begin position="547"/>
        <end position="579"/>
    </location>
</feature>
<keyword evidence="12" id="KW-1185">Reference proteome</keyword>
<dbReference type="GO" id="GO:0008236">
    <property type="term" value="F:serine-type peptidase activity"/>
    <property type="evidence" value="ECO:0007669"/>
    <property type="project" value="UniProtKB-UniRule"/>
</dbReference>
<feature type="domain" description="Tail specific protease" evidence="10">
    <location>
        <begin position="878"/>
        <end position="1057"/>
    </location>
</feature>
<dbReference type="Gene3D" id="3.90.226.10">
    <property type="entry name" value="2-enoyl-CoA Hydratase, Chain A, domain 1"/>
    <property type="match status" value="1"/>
</dbReference>
<sequence>MAAGLTLTASATAASPPTANGPIKALIRYPTMHGNSVVFEAGGNLWRTTMQGGTATQLTSDSGFDMAPHFSPDGQWVAFTGWYQGNTDVYVVPAAGGAVRRLTYHSINRKVGEGKLRTSLDNIVLGWTPDGKNVVFLSRRTSFNPQVMHAFTVPLDGGLPKQLPLPWTGPLSFNASGTEVAYNKLSRVFRPFHRKHYFGGQAQDIWTYDFKTGKSRQITHWKGADVWPMWHGDTIYFTSDRGAKGVQNLWSYSFSKNQFTQLTHFDAYDIDSPTLGHDGIALSDGGDLYVYTFNDGQLHRIDVRVPMNDKHAQPHWADASKTLAGATIAPSGKLAAFSGRGALFTVPAKHGSTQTLTHDPAADERDPAWSPDGKQIAYILAKGRSDEIALRNATGGAPTLLTHDSKLSYQGPLTWSPDGHWITYIDADEHLWLQNVQSGKRYKVATDRSGRGAFGDVTWSPGSDWIAFSRMLADRKRGLFLYHVTDHSLHGISSGQFDDDAPAFSTDGKYLFFASDRLVNLAGGTSDWSSTTNLDSSGLYAATLDKDTASPLAPRQPKAAGQPTDKPKKNDKKKASTHTGPLHIDLAGLMSRAVQLPVPATNIDRVRAAKGVVYYSTQPNYVLGGHLTGEKPQLRAYDLDKRKDLTLDDGGQDLTLSADDSTLMYESKGHWVLRPTSFDKKAKTQKLDLSHMRRWVQPRAEWATIFGESWRDVRDYFLNPQLVKAHWDAMGQRYGKLLPRATSRNDVNWLIGNMIATFGESHMYVGGGDQGWKSPASETADLGADFALDTASGRYKLARIYHGDNTLPGYRAPLAQPGLKVSTGDYVLAINGQSLKAPMNPYALLNGTYGTTVSLRLSRHASGRQAWTIHVKPIANAEKLHLLAWIRHNREMVSKLSNGKVGYVYLNDFEATGAHEFIRQYASQMHKQGIVFDDRWNLGGSDALEMSVFSRIARKLTNMFATRLGWTFTGPTASYGYKALIYNRGSASNGDMFPYMFKQAHLGPIIGDRSWAGVRGYDGPFSLLDGGHLTVSDNAMYSLHSKWVVENIGVEPDVTVHDKPGQLNRGHDAQLQTAVDMLMKKIKAAPRTLPAPPPWTPAFPKQPVYPQCTDHMNHTTCG</sequence>
<dbReference type="InterPro" id="IPR029414">
    <property type="entry name" value="Tricorn_PDZ"/>
</dbReference>
<dbReference type="SUPFAM" id="SSF82171">
    <property type="entry name" value="DPP6 N-terminal domain-like"/>
    <property type="match status" value="1"/>
</dbReference>
<gene>
    <name evidence="11" type="ORF">HF690_05105</name>
</gene>
<feature type="active site" description="Nucleophile" evidence="8">
    <location>
        <position position="988"/>
    </location>
</feature>
<dbReference type="Gene3D" id="2.130.10.10">
    <property type="entry name" value="YVTN repeat-like/Quinoprotein amine dehydrogenase"/>
    <property type="match status" value="1"/>
</dbReference>
<evidence type="ECO:0000313" key="12">
    <source>
        <dbReference type="Proteomes" id="UP000541636"/>
    </source>
</evidence>
<evidence type="ECO:0000256" key="3">
    <source>
        <dbReference type="ARBA" id="ARBA00022490"/>
    </source>
</evidence>
<dbReference type="GO" id="GO:0005737">
    <property type="term" value="C:cytoplasm"/>
    <property type="evidence" value="ECO:0007669"/>
    <property type="project" value="UniProtKB-SubCell"/>
</dbReference>
<accession>A0A846ZJ73</accession>
<evidence type="ECO:0000256" key="9">
    <source>
        <dbReference type="SAM" id="MobiDB-lite"/>
    </source>
</evidence>
<evidence type="ECO:0000256" key="7">
    <source>
        <dbReference type="PIRNR" id="PIRNR036421"/>
    </source>
</evidence>
<dbReference type="InterPro" id="IPR015943">
    <property type="entry name" value="WD40/YVTN_repeat-like_dom_sf"/>
</dbReference>
<name>A0A846ZJ73_9GAMM</name>
<keyword evidence="5 7" id="KW-0378">Hydrolase</keyword>
<dbReference type="SUPFAM" id="SSF69304">
    <property type="entry name" value="Tricorn protease N-terminal domain"/>
    <property type="match status" value="1"/>
</dbReference>
<protein>
    <recommendedName>
        <fullName evidence="7">Tricorn protease homolog</fullName>
        <ecNumber evidence="7">3.4.21.-</ecNumber>
    </recommendedName>
</protein>
<dbReference type="PIRSF" id="PIRSF036421">
    <property type="entry name" value="Tricorn_protease"/>
    <property type="match status" value="1"/>
</dbReference>
<keyword evidence="6 7" id="KW-0720">Serine protease</keyword>
<dbReference type="SUPFAM" id="SSF52096">
    <property type="entry name" value="ClpP/crotonase"/>
    <property type="match status" value="1"/>
</dbReference>
<dbReference type="InterPro" id="IPR029045">
    <property type="entry name" value="ClpP/crotonase-like_dom_sf"/>
</dbReference>
<dbReference type="SMART" id="SM00245">
    <property type="entry name" value="TSPc"/>
    <property type="match status" value="1"/>
</dbReference>
<dbReference type="Pfam" id="PF14684">
    <property type="entry name" value="Tricorn_C1"/>
    <property type="match status" value="1"/>
</dbReference>
<dbReference type="InterPro" id="IPR028204">
    <property type="entry name" value="Tricorn_C1"/>
</dbReference>
<evidence type="ECO:0000256" key="2">
    <source>
        <dbReference type="ARBA" id="ARBA00008524"/>
    </source>
</evidence>
<evidence type="ECO:0000256" key="4">
    <source>
        <dbReference type="ARBA" id="ARBA00022670"/>
    </source>
</evidence>
<comment type="subcellular location">
    <subcellularLocation>
        <location evidence="1 7">Cytoplasm</location>
    </subcellularLocation>
</comment>
<evidence type="ECO:0000256" key="1">
    <source>
        <dbReference type="ARBA" id="ARBA00004496"/>
    </source>
</evidence>
<dbReference type="Proteomes" id="UP000541636">
    <property type="component" value="Unassembled WGS sequence"/>
</dbReference>
<dbReference type="SUPFAM" id="SSF50156">
    <property type="entry name" value="PDZ domain-like"/>
    <property type="match status" value="1"/>
</dbReference>
<dbReference type="Pfam" id="PF26550">
    <property type="entry name" value="Tricorn_2nd"/>
    <property type="match status" value="1"/>
</dbReference>
<dbReference type="Gene3D" id="2.120.10.60">
    <property type="entry name" value="Tricorn protease N-terminal domain"/>
    <property type="match status" value="1"/>
</dbReference>
<dbReference type="PANTHER" id="PTHR43253:SF1">
    <property type="entry name" value="TRICORN PROTEASE HOMOLOG 2-RELATED"/>
    <property type="match status" value="1"/>
</dbReference>
<comment type="function">
    <text evidence="7">Degrades oligopeptides.</text>
</comment>
<feature type="active site" description="Charge relay system" evidence="8">
    <location>
        <position position="1046"/>
    </location>
</feature>
<reference evidence="11 12" key="1">
    <citation type="journal article" date="2017" name="Int. J. Syst. Evol. Microbiol.">
        <title>Oleiagrimonas citrea sp. nov., a marine bacterium isolated from tidal flat sediment and emended description of the genus Oleiagrimonas Fang et al. 2015 and Oleiagrimonas soli.</title>
        <authorList>
            <person name="Yang S.H."/>
            <person name="Seo H.S."/>
            <person name="Seong C.N."/>
            <person name="Kwon K.K."/>
        </authorList>
    </citation>
    <scope>NUCLEOTIDE SEQUENCE [LARGE SCALE GENOMIC DNA]</scope>
    <source>
        <strain evidence="11 12">MEBiC09124</strain>
    </source>
</reference>
<evidence type="ECO:0000256" key="8">
    <source>
        <dbReference type="PIRSR" id="PIRSR036421-1"/>
    </source>
</evidence>
<proteinExistence type="inferred from homology"/>
<dbReference type="GO" id="GO:0006508">
    <property type="term" value="P:proteolysis"/>
    <property type="evidence" value="ECO:0007669"/>
    <property type="project" value="UniProtKB-UniRule"/>
</dbReference>
<feature type="active site" description="Charge relay system" evidence="8">
    <location>
        <position position="762"/>
    </location>
</feature>
<dbReference type="InterPro" id="IPR005151">
    <property type="entry name" value="Tail-specific_protease"/>
</dbReference>
<dbReference type="Pfam" id="PF03572">
    <property type="entry name" value="Peptidase_S41"/>
    <property type="match status" value="1"/>
</dbReference>
<comment type="caution">
    <text evidence="11">The sequence shown here is derived from an EMBL/GenBank/DDBJ whole genome shotgun (WGS) entry which is preliminary data.</text>
</comment>
<evidence type="ECO:0000259" key="10">
    <source>
        <dbReference type="SMART" id="SM00245"/>
    </source>
</evidence>
<dbReference type="AlphaFoldDB" id="A0A846ZJ73"/>
<dbReference type="EMBL" id="JAAZQD010000002">
    <property type="protein sequence ID" value="NKZ38335.1"/>
    <property type="molecule type" value="Genomic_DNA"/>
</dbReference>
<dbReference type="Gene3D" id="3.30.750.44">
    <property type="match status" value="1"/>
</dbReference>
<dbReference type="PANTHER" id="PTHR43253">
    <property type="entry name" value="TRICORN PROTEASE HOMOLOG 2-RELATED"/>
    <property type="match status" value="1"/>
</dbReference>
<evidence type="ECO:0000256" key="6">
    <source>
        <dbReference type="ARBA" id="ARBA00022825"/>
    </source>
</evidence>